<dbReference type="PANTHER" id="PTHR43851:SF3">
    <property type="entry name" value="COENZYME Q8"/>
    <property type="match status" value="1"/>
</dbReference>
<dbReference type="InterPro" id="IPR011009">
    <property type="entry name" value="Kinase-like_dom_sf"/>
</dbReference>
<dbReference type="Gene3D" id="1.10.510.10">
    <property type="entry name" value="Transferase(Phosphotransferase) domain 1"/>
    <property type="match status" value="1"/>
</dbReference>
<accession>A0A6C0JRB6</accession>
<reference evidence="2" key="1">
    <citation type="journal article" date="2020" name="Nature">
        <title>Giant virus diversity and host interactions through global metagenomics.</title>
        <authorList>
            <person name="Schulz F."/>
            <person name="Roux S."/>
            <person name="Paez-Espino D."/>
            <person name="Jungbluth S."/>
            <person name="Walsh D.A."/>
            <person name="Denef V.J."/>
            <person name="McMahon K.D."/>
            <person name="Konstantinidis K.T."/>
            <person name="Eloe-Fadrosh E.A."/>
            <person name="Kyrpides N.C."/>
            <person name="Woyke T."/>
        </authorList>
    </citation>
    <scope>NUCLEOTIDE SEQUENCE</scope>
    <source>
        <strain evidence="2">GVMAG-S-1038524-41</strain>
    </source>
</reference>
<evidence type="ECO:0000313" key="2">
    <source>
        <dbReference type="EMBL" id="QHU06977.1"/>
    </source>
</evidence>
<sequence>MLRSSSICASFLYNYLMSDSDCKDENGQPLDKSVQKLRCLTDTLESYGGVLSKLSQMLSLNDQNSAVFSDCKPFSKEKTISYFKNFIDDSELQLQSVNFDVYKSGSVGQVHKAMYKGKDVVFKVQYVGLAEQTRTDLNMLDTITSYLYYFADMKHAMIDIKTKMYEELDYKMEATNQKRMYRLYKDSDFIEIPKIISKLCTDTVLGMYFVKGRCLRDFIDDSTQEQRNKFGMCAVKFVFENIYKHGILYSDVHYGNFLVKDDSTLCVLDFGCLHDINETLLNHIRDLHRSIRSGDKDKFYRIVEEMGIIKKDISESSRKYIYDYFCIQYEPWTSEEFEFTDEWLDMATDKETDLMKEWTLPQDMVYFNKIPYGMYHILTKLKLKGRFLEVFDAIFEKIV</sequence>
<dbReference type="Pfam" id="PF03109">
    <property type="entry name" value="ABC1"/>
    <property type="match status" value="1"/>
</dbReference>
<dbReference type="Gene3D" id="3.30.200.20">
    <property type="entry name" value="Phosphorylase Kinase, domain 1"/>
    <property type="match status" value="1"/>
</dbReference>
<dbReference type="PANTHER" id="PTHR43851">
    <property type="match status" value="1"/>
</dbReference>
<feature type="domain" description="ABC1 atypical kinase-like" evidence="1">
    <location>
        <begin position="71"/>
        <end position="300"/>
    </location>
</feature>
<proteinExistence type="predicted"/>
<dbReference type="EMBL" id="MN740670">
    <property type="protein sequence ID" value="QHU06977.1"/>
    <property type="molecule type" value="Genomic_DNA"/>
</dbReference>
<dbReference type="SUPFAM" id="SSF56112">
    <property type="entry name" value="Protein kinase-like (PK-like)"/>
    <property type="match status" value="1"/>
</dbReference>
<dbReference type="InterPro" id="IPR051409">
    <property type="entry name" value="Atypical_kinase_ADCK"/>
</dbReference>
<organism evidence="2">
    <name type="scientific">viral metagenome</name>
    <dbReference type="NCBI Taxonomy" id="1070528"/>
    <lineage>
        <taxon>unclassified sequences</taxon>
        <taxon>metagenomes</taxon>
        <taxon>organismal metagenomes</taxon>
    </lineage>
</organism>
<dbReference type="AlphaFoldDB" id="A0A6C0JRB6"/>
<dbReference type="InterPro" id="IPR004147">
    <property type="entry name" value="ABC1_dom"/>
</dbReference>
<protein>
    <recommendedName>
        <fullName evidence="1">ABC1 atypical kinase-like domain-containing protein</fullName>
    </recommendedName>
</protein>
<name>A0A6C0JRB6_9ZZZZ</name>
<evidence type="ECO:0000259" key="1">
    <source>
        <dbReference type="Pfam" id="PF03109"/>
    </source>
</evidence>